<name>A0ABT7LJB8_9BURK</name>
<evidence type="ECO:0000313" key="10">
    <source>
        <dbReference type="Proteomes" id="UP001238603"/>
    </source>
</evidence>
<dbReference type="InterPro" id="IPR026392">
    <property type="entry name" value="Exo/Archaeosortase_dom"/>
</dbReference>
<feature type="transmembrane region" description="Helical" evidence="8">
    <location>
        <begin position="110"/>
        <end position="131"/>
    </location>
</feature>
<feature type="transmembrane region" description="Helical" evidence="8">
    <location>
        <begin position="266"/>
        <end position="290"/>
    </location>
</feature>
<evidence type="ECO:0000256" key="6">
    <source>
        <dbReference type="ARBA" id="ARBA00022989"/>
    </source>
</evidence>
<evidence type="ECO:0000313" key="9">
    <source>
        <dbReference type="EMBL" id="MDL5032953.1"/>
    </source>
</evidence>
<feature type="transmembrane region" description="Helical" evidence="8">
    <location>
        <begin position="230"/>
        <end position="254"/>
    </location>
</feature>
<keyword evidence="4 8" id="KW-0812">Transmembrane</keyword>
<sequence>MSPADAASRSARHAPVLPPPGARATLAWLALGWLLLFGLSYRDLMRGLWASDEQGHAPMILAVGLWLLASRLRALPPVGDARGSAGSRWGLLPLLLGLAAFVLGRSQAIWTLEIGAQVLVLAGLVLAFLGWRGLRAAAFPLGFLLFMIPWPGDWTLALTTPLKIAVSGVASQLLYWVGYPVGQSGVVLTVGPYQLLVADACAGLNSLFTLEALGLLYMHVVKHTAVWRNAVLALLVVPISFAANVLRVLVLVLVTYHFGDAAGQGFIHGFAGLLLMLAALLLIMTADGLLGRLGRWRGWP</sequence>
<evidence type="ECO:0000256" key="5">
    <source>
        <dbReference type="ARBA" id="ARBA00022801"/>
    </source>
</evidence>
<keyword evidence="10" id="KW-1185">Reference proteome</keyword>
<feature type="transmembrane region" description="Helical" evidence="8">
    <location>
        <begin position="25"/>
        <end position="44"/>
    </location>
</feature>
<keyword evidence="5" id="KW-0378">Hydrolase</keyword>
<dbReference type="Proteomes" id="UP001238603">
    <property type="component" value="Unassembled WGS sequence"/>
</dbReference>
<dbReference type="InterPro" id="IPR019127">
    <property type="entry name" value="Exosortase"/>
</dbReference>
<keyword evidence="7 8" id="KW-0472">Membrane</keyword>
<evidence type="ECO:0000256" key="4">
    <source>
        <dbReference type="ARBA" id="ARBA00022692"/>
    </source>
</evidence>
<gene>
    <name evidence="9" type="primary">xrtB</name>
    <name evidence="9" type="ORF">QRD43_13640</name>
</gene>
<dbReference type="InterPro" id="IPR017544">
    <property type="entry name" value="Exosortase-2"/>
</dbReference>
<dbReference type="NCBIfam" id="TIGR02602">
    <property type="entry name" value="8TM_EpsH"/>
    <property type="match status" value="1"/>
</dbReference>
<evidence type="ECO:0000256" key="3">
    <source>
        <dbReference type="ARBA" id="ARBA00022670"/>
    </source>
</evidence>
<dbReference type="RefSeq" id="WP_285983015.1">
    <property type="nucleotide sequence ID" value="NZ_JASVDS010000003.1"/>
</dbReference>
<accession>A0ABT7LJB8</accession>
<reference evidence="9 10" key="1">
    <citation type="submission" date="2023-06" db="EMBL/GenBank/DDBJ databases">
        <title>Pelomonas sp. APW6 16S ribosomal RNA gene genome sequencing and assembly.</title>
        <authorList>
            <person name="Woo H."/>
        </authorList>
    </citation>
    <scope>NUCLEOTIDE SEQUENCE [LARGE SCALE GENOMIC DNA]</scope>
    <source>
        <strain evidence="9 10">APW6</strain>
    </source>
</reference>
<keyword evidence="2" id="KW-1003">Cell membrane</keyword>
<keyword evidence="6 8" id="KW-1133">Transmembrane helix</keyword>
<dbReference type="InterPro" id="IPR013426">
    <property type="entry name" value="EpsH-like"/>
</dbReference>
<organism evidence="9 10">
    <name type="scientific">Roseateles subflavus</name>
    <dbReference type="NCBI Taxonomy" id="3053353"/>
    <lineage>
        <taxon>Bacteria</taxon>
        <taxon>Pseudomonadati</taxon>
        <taxon>Pseudomonadota</taxon>
        <taxon>Betaproteobacteria</taxon>
        <taxon>Burkholderiales</taxon>
        <taxon>Sphaerotilaceae</taxon>
        <taxon>Roseateles</taxon>
    </lineage>
</organism>
<feature type="transmembrane region" description="Helical" evidence="8">
    <location>
        <begin position="86"/>
        <end position="103"/>
    </location>
</feature>
<feature type="transmembrane region" description="Helical" evidence="8">
    <location>
        <begin position="193"/>
        <end position="218"/>
    </location>
</feature>
<dbReference type="NCBIfam" id="TIGR03113">
    <property type="entry name" value="exosort_XrtB"/>
    <property type="match status" value="1"/>
</dbReference>
<evidence type="ECO:0000256" key="8">
    <source>
        <dbReference type="SAM" id="Phobius"/>
    </source>
</evidence>
<feature type="transmembrane region" description="Helical" evidence="8">
    <location>
        <begin position="137"/>
        <end position="157"/>
    </location>
</feature>
<dbReference type="Pfam" id="PF09721">
    <property type="entry name" value="Exosortase_EpsH"/>
    <property type="match status" value="1"/>
</dbReference>
<proteinExistence type="predicted"/>
<keyword evidence="3" id="KW-0645">Protease</keyword>
<feature type="transmembrane region" description="Helical" evidence="8">
    <location>
        <begin position="56"/>
        <end position="74"/>
    </location>
</feature>
<comment type="caution">
    <text evidence="9">The sequence shown here is derived from an EMBL/GenBank/DDBJ whole genome shotgun (WGS) entry which is preliminary data.</text>
</comment>
<dbReference type="NCBIfam" id="TIGR04178">
    <property type="entry name" value="exo_archaeo"/>
    <property type="match status" value="1"/>
</dbReference>
<evidence type="ECO:0000256" key="7">
    <source>
        <dbReference type="ARBA" id="ARBA00023136"/>
    </source>
</evidence>
<evidence type="ECO:0000256" key="1">
    <source>
        <dbReference type="ARBA" id="ARBA00004651"/>
    </source>
</evidence>
<comment type="subcellular location">
    <subcellularLocation>
        <location evidence="1">Cell membrane</location>
        <topology evidence="1">Multi-pass membrane protein</topology>
    </subcellularLocation>
</comment>
<dbReference type="EMBL" id="JASVDS010000003">
    <property type="protein sequence ID" value="MDL5032953.1"/>
    <property type="molecule type" value="Genomic_DNA"/>
</dbReference>
<protein>
    <submittedName>
        <fullName evidence="9">Exosortase B</fullName>
    </submittedName>
</protein>
<evidence type="ECO:0000256" key="2">
    <source>
        <dbReference type="ARBA" id="ARBA00022475"/>
    </source>
</evidence>